<dbReference type="PANTHER" id="PTHR11878:SF65">
    <property type="entry name" value="NA_CA-EXCHANGE PROTEIN, ISOFORM G"/>
    <property type="match status" value="1"/>
</dbReference>
<dbReference type="GO" id="GO:0030424">
    <property type="term" value="C:axon"/>
    <property type="evidence" value="ECO:0007669"/>
    <property type="project" value="TreeGrafter"/>
</dbReference>
<evidence type="ECO:0000256" key="1">
    <source>
        <dbReference type="ARBA" id="ARBA00022729"/>
    </source>
</evidence>
<dbReference type="SMART" id="SM00237">
    <property type="entry name" value="Calx_beta"/>
    <property type="match status" value="1"/>
</dbReference>
<evidence type="ECO:0000256" key="2">
    <source>
        <dbReference type="ARBA" id="ARBA00022737"/>
    </source>
</evidence>
<dbReference type="OrthoDB" id="418484at2759"/>
<gene>
    <name evidence="7" type="ORF">BIW11_04491</name>
</gene>
<dbReference type="AlphaFoldDB" id="A0A1V9X5X3"/>
<sequence>MSFCRLSNPRYSQDPHEDDPPVILETPSICTVMILDDDHCGCFGLAETEVTLGEAAGEYRVLVNRTSGARGRVLLPYKTVPDTAKPGAQYEHAEGTLIFENNEITPLRPSEAAKKS</sequence>
<dbReference type="STRING" id="418985.A0A1V9X5X3"/>
<dbReference type="Gene3D" id="2.60.40.2030">
    <property type="match status" value="1"/>
</dbReference>
<keyword evidence="2" id="KW-0677">Repeat</keyword>
<evidence type="ECO:0000313" key="7">
    <source>
        <dbReference type="EMBL" id="OQR68816.1"/>
    </source>
</evidence>
<dbReference type="InParanoid" id="A0A1V9X5X3"/>
<dbReference type="GO" id="GO:0098794">
    <property type="term" value="C:postsynapse"/>
    <property type="evidence" value="ECO:0007669"/>
    <property type="project" value="TreeGrafter"/>
</dbReference>
<dbReference type="GO" id="GO:0007154">
    <property type="term" value="P:cell communication"/>
    <property type="evidence" value="ECO:0007669"/>
    <property type="project" value="InterPro"/>
</dbReference>
<proteinExistence type="predicted"/>
<keyword evidence="1" id="KW-0732">Signal</keyword>
<reference evidence="7 8" key="1">
    <citation type="journal article" date="2017" name="Gigascience">
        <title>Draft genome of the honey bee ectoparasitic mite, Tropilaelaps mercedesae, is shaped by the parasitic life history.</title>
        <authorList>
            <person name="Dong X."/>
            <person name="Armstrong S.D."/>
            <person name="Xia D."/>
            <person name="Makepeace B.L."/>
            <person name="Darby A.C."/>
            <person name="Kadowaki T."/>
        </authorList>
    </citation>
    <scope>NUCLEOTIDE SEQUENCE [LARGE SCALE GENOMIC DNA]</scope>
    <source>
        <strain evidence="7">Wuxi-XJTLU</strain>
    </source>
</reference>
<dbReference type="SUPFAM" id="SSF141072">
    <property type="entry name" value="CalX-like"/>
    <property type="match status" value="1"/>
</dbReference>
<organism evidence="7 8">
    <name type="scientific">Tropilaelaps mercedesae</name>
    <dbReference type="NCBI Taxonomy" id="418985"/>
    <lineage>
        <taxon>Eukaryota</taxon>
        <taxon>Metazoa</taxon>
        <taxon>Ecdysozoa</taxon>
        <taxon>Arthropoda</taxon>
        <taxon>Chelicerata</taxon>
        <taxon>Arachnida</taxon>
        <taxon>Acari</taxon>
        <taxon>Parasitiformes</taxon>
        <taxon>Mesostigmata</taxon>
        <taxon>Gamasina</taxon>
        <taxon>Dermanyssoidea</taxon>
        <taxon>Laelapidae</taxon>
        <taxon>Tropilaelaps</taxon>
    </lineage>
</organism>
<name>A0A1V9X5X3_9ACAR</name>
<dbReference type="GO" id="GO:0098703">
    <property type="term" value="P:calcium ion import across plasma membrane"/>
    <property type="evidence" value="ECO:0007669"/>
    <property type="project" value="TreeGrafter"/>
</dbReference>
<protein>
    <submittedName>
        <fullName evidence="7">Sodium/calcium exchanger 1-like</fullName>
    </submittedName>
</protein>
<evidence type="ECO:0000256" key="3">
    <source>
        <dbReference type="ARBA" id="ARBA00022837"/>
    </source>
</evidence>
<feature type="region of interest" description="Disordered" evidence="5">
    <location>
        <begin position="1"/>
        <end position="20"/>
    </location>
</feature>
<dbReference type="Pfam" id="PF03160">
    <property type="entry name" value="Calx-beta"/>
    <property type="match status" value="1"/>
</dbReference>
<dbReference type="PANTHER" id="PTHR11878">
    <property type="entry name" value="SODIUM/CALCIUM EXCHANGER"/>
    <property type="match status" value="1"/>
</dbReference>
<evidence type="ECO:0000256" key="4">
    <source>
        <dbReference type="ARBA" id="ARBA00023065"/>
    </source>
</evidence>
<dbReference type="Proteomes" id="UP000192247">
    <property type="component" value="Unassembled WGS sequence"/>
</dbReference>
<evidence type="ECO:0000259" key="6">
    <source>
        <dbReference type="SMART" id="SM00237"/>
    </source>
</evidence>
<dbReference type="InterPro" id="IPR051171">
    <property type="entry name" value="CaCA"/>
</dbReference>
<dbReference type="EMBL" id="MNPL01023304">
    <property type="protein sequence ID" value="OQR68816.1"/>
    <property type="molecule type" value="Genomic_DNA"/>
</dbReference>
<comment type="caution">
    <text evidence="7">The sequence shown here is derived from an EMBL/GenBank/DDBJ whole genome shotgun (WGS) entry which is preliminary data.</text>
</comment>
<dbReference type="InterPro" id="IPR038081">
    <property type="entry name" value="CalX-like_sf"/>
</dbReference>
<keyword evidence="4" id="KW-0813">Transport</keyword>
<accession>A0A1V9X5X3</accession>
<keyword evidence="8" id="KW-1185">Reference proteome</keyword>
<evidence type="ECO:0000313" key="8">
    <source>
        <dbReference type="Proteomes" id="UP000192247"/>
    </source>
</evidence>
<dbReference type="GO" id="GO:0042383">
    <property type="term" value="C:sarcolemma"/>
    <property type="evidence" value="ECO:0007669"/>
    <property type="project" value="TreeGrafter"/>
</dbReference>
<keyword evidence="4" id="KW-0406">Ion transport</keyword>
<keyword evidence="3" id="KW-0106">Calcium</keyword>
<dbReference type="InterPro" id="IPR003644">
    <property type="entry name" value="Calx_beta"/>
</dbReference>
<evidence type="ECO:0000256" key="5">
    <source>
        <dbReference type="SAM" id="MobiDB-lite"/>
    </source>
</evidence>
<dbReference type="GO" id="GO:0005432">
    <property type="term" value="F:calcium:sodium antiporter activity"/>
    <property type="evidence" value="ECO:0007669"/>
    <property type="project" value="TreeGrafter"/>
</dbReference>
<feature type="domain" description="Calx-beta" evidence="6">
    <location>
        <begin position="30"/>
        <end position="114"/>
    </location>
</feature>